<evidence type="ECO:0000313" key="2">
    <source>
        <dbReference type="EMBL" id="GAO09001.1"/>
    </source>
</evidence>
<feature type="compositionally biased region" description="Basic and acidic residues" evidence="1">
    <location>
        <begin position="16"/>
        <end position="26"/>
    </location>
</feature>
<accession>A0A0P4R7T4</accession>
<reference evidence="3" key="1">
    <citation type="submission" date="2014-09" db="EMBL/GenBank/DDBJ databases">
        <title>Whole genome shotgun sequence of Streptomyces sp. NBRC 110027.</title>
        <authorList>
            <person name="Komaki H."/>
            <person name="Ichikawa N."/>
            <person name="Katano-Makiyama Y."/>
            <person name="Hosoyama A."/>
            <person name="Hashimoto M."/>
            <person name="Uohara A."/>
            <person name="Kitahashi Y."/>
            <person name="Ohji S."/>
            <person name="Kimura A."/>
            <person name="Yamazoe A."/>
            <person name="Igarashi Y."/>
            <person name="Fujita N."/>
        </authorList>
    </citation>
    <scope>NUCLEOTIDE SEQUENCE [LARGE SCALE GENOMIC DNA]</scope>
    <source>
        <strain evidence="3">NBRC 110027</strain>
    </source>
</reference>
<feature type="region of interest" description="Disordered" evidence="1">
    <location>
        <begin position="60"/>
        <end position="101"/>
    </location>
</feature>
<sequence>MKVLLLCELVARPLVADRAHKPEPEHWQQPAAQEDDADGRTWPAHTWAVRGAIALLAALHSPSAKRTGGRAGYRNPRGMDGPPTGPTSNPEELPPGNRVAP</sequence>
<name>A0A0P4R7T4_9ACTN</name>
<dbReference type="Proteomes" id="UP000048965">
    <property type="component" value="Unassembled WGS sequence"/>
</dbReference>
<keyword evidence="3" id="KW-1185">Reference proteome</keyword>
<evidence type="ECO:0000256" key="1">
    <source>
        <dbReference type="SAM" id="MobiDB-lite"/>
    </source>
</evidence>
<proteinExistence type="predicted"/>
<evidence type="ECO:0000313" key="3">
    <source>
        <dbReference type="Proteomes" id="UP000048965"/>
    </source>
</evidence>
<organism evidence="2 3">
    <name type="scientific">Streptomyces lydicamycinicus</name>
    <dbReference type="NCBI Taxonomy" id="1546107"/>
    <lineage>
        <taxon>Bacteria</taxon>
        <taxon>Bacillati</taxon>
        <taxon>Actinomycetota</taxon>
        <taxon>Actinomycetes</taxon>
        <taxon>Kitasatosporales</taxon>
        <taxon>Streptomycetaceae</taxon>
        <taxon>Streptomyces</taxon>
    </lineage>
</organism>
<reference evidence="2 3" key="2">
    <citation type="journal article" date="2015" name="Stand. Genomic Sci.">
        <title>Draft genome sequence of marine-derived Streptomyces sp. TP-A0598, a producer of anti-MRSA antibiotic lydicamycins.</title>
        <authorList>
            <person name="Komaki H."/>
            <person name="Ichikawa N."/>
            <person name="Hosoyama A."/>
            <person name="Fujita N."/>
            <person name="Igarashi Y."/>
        </authorList>
    </citation>
    <scope>NUCLEOTIDE SEQUENCE [LARGE SCALE GENOMIC DNA]</scope>
    <source>
        <strain evidence="2 3">NBRC 110027</strain>
    </source>
</reference>
<dbReference type="AlphaFoldDB" id="A0A0P4R7T4"/>
<comment type="caution">
    <text evidence="2">The sequence shown here is derived from an EMBL/GenBank/DDBJ whole genome shotgun (WGS) entry which is preliminary data.</text>
</comment>
<feature type="region of interest" description="Disordered" evidence="1">
    <location>
        <begin position="16"/>
        <end position="42"/>
    </location>
</feature>
<gene>
    <name evidence="2" type="ORF">TPA0598_04_06370</name>
</gene>
<protein>
    <submittedName>
        <fullName evidence="2">Uncharacterized protein</fullName>
    </submittedName>
</protein>
<dbReference type="EMBL" id="BBNO01000004">
    <property type="protein sequence ID" value="GAO09001.1"/>
    <property type="molecule type" value="Genomic_DNA"/>
</dbReference>